<evidence type="ECO:0000313" key="3">
    <source>
        <dbReference type="EMBL" id="SKB02176.1"/>
    </source>
</evidence>
<dbReference type="CDD" id="cd01106">
    <property type="entry name" value="HTH_TipAL-Mta"/>
    <property type="match status" value="1"/>
</dbReference>
<dbReference type="Pfam" id="PF13411">
    <property type="entry name" value="MerR_1"/>
    <property type="match status" value="1"/>
</dbReference>
<accession>A0A1T4YK95</accession>
<keyword evidence="1 3" id="KW-0238">DNA-binding</keyword>
<dbReference type="AlphaFoldDB" id="A0A1T4YK95"/>
<keyword evidence="4" id="KW-1185">Reference proteome</keyword>
<dbReference type="Gene3D" id="1.10.1660.10">
    <property type="match status" value="1"/>
</dbReference>
<dbReference type="PROSITE" id="PS50937">
    <property type="entry name" value="HTH_MERR_2"/>
    <property type="match status" value="1"/>
</dbReference>
<dbReference type="InterPro" id="IPR000551">
    <property type="entry name" value="MerR-type_HTH_dom"/>
</dbReference>
<dbReference type="Proteomes" id="UP000190042">
    <property type="component" value="Unassembled WGS sequence"/>
</dbReference>
<protein>
    <submittedName>
        <fullName evidence="3">DNA-binding transcriptional regulator, MerR family</fullName>
    </submittedName>
</protein>
<organism evidence="3 4">
    <name type="scientific">Sporosarcina newyorkensis</name>
    <dbReference type="NCBI Taxonomy" id="759851"/>
    <lineage>
        <taxon>Bacteria</taxon>
        <taxon>Bacillati</taxon>
        <taxon>Bacillota</taxon>
        <taxon>Bacilli</taxon>
        <taxon>Bacillales</taxon>
        <taxon>Caryophanaceae</taxon>
        <taxon>Sporosarcina</taxon>
    </lineage>
</organism>
<dbReference type="InterPro" id="IPR009061">
    <property type="entry name" value="DNA-bd_dom_put_sf"/>
</dbReference>
<evidence type="ECO:0000259" key="2">
    <source>
        <dbReference type="PROSITE" id="PS50937"/>
    </source>
</evidence>
<dbReference type="RefSeq" id="WP_078818087.1">
    <property type="nucleotide sequence ID" value="NZ_FUYJ01000006.1"/>
</dbReference>
<name>A0A1T4YK95_9BACL</name>
<dbReference type="PANTHER" id="PTHR30204">
    <property type="entry name" value="REDOX-CYCLING DRUG-SENSING TRANSCRIPTIONAL ACTIVATOR SOXR"/>
    <property type="match status" value="1"/>
</dbReference>
<dbReference type="GO" id="GO:0003677">
    <property type="term" value="F:DNA binding"/>
    <property type="evidence" value="ECO:0007669"/>
    <property type="project" value="UniProtKB-KW"/>
</dbReference>
<dbReference type="PANTHER" id="PTHR30204:SF96">
    <property type="entry name" value="CHROMOSOME-ANCHORING PROTEIN RACA"/>
    <property type="match status" value="1"/>
</dbReference>
<feature type="domain" description="HTH merR-type" evidence="2">
    <location>
        <begin position="3"/>
        <end position="72"/>
    </location>
</feature>
<dbReference type="SUPFAM" id="SSF46955">
    <property type="entry name" value="Putative DNA-binding domain"/>
    <property type="match status" value="1"/>
</dbReference>
<evidence type="ECO:0000256" key="1">
    <source>
        <dbReference type="ARBA" id="ARBA00023125"/>
    </source>
</evidence>
<dbReference type="InterPro" id="IPR047057">
    <property type="entry name" value="MerR_fam"/>
</dbReference>
<reference evidence="4" key="1">
    <citation type="submission" date="2017-02" db="EMBL/GenBank/DDBJ databases">
        <authorList>
            <person name="Varghese N."/>
            <person name="Submissions S."/>
        </authorList>
    </citation>
    <scope>NUCLEOTIDE SEQUENCE [LARGE SCALE GENOMIC DNA]</scope>
    <source>
        <strain evidence="4">DSM 23966</strain>
    </source>
</reference>
<sequence>MTYLSTGELAKRLEVSVRTLRYYDQIGLVQPTERGNGGKRLYTEDDIFTLEKILILKDLSLSLEDSKQIIQEQSMASILSAHRSSLTEQVETLDESIRHTTSLIHVLELEGEIKWQDLLTLVVDHKKEKNWAFYFTDEEQQLLEMQLPSLESQDISTKKWMNLIKRIELCIKNGASPKSEEAQIIMDDMNILSDETFNGDQELMDKFWEVRKSGEASAELRLYPIRQEIIDFIEQALSV</sequence>
<proteinExistence type="predicted"/>
<gene>
    <name evidence="3" type="ORF">SAMN04244570_2858</name>
</gene>
<evidence type="ECO:0000313" key="4">
    <source>
        <dbReference type="Proteomes" id="UP000190042"/>
    </source>
</evidence>
<dbReference type="EMBL" id="FUYJ01000006">
    <property type="protein sequence ID" value="SKB02176.1"/>
    <property type="molecule type" value="Genomic_DNA"/>
</dbReference>
<dbReference type="SMART" id="SM00422">
    <property type="entry name" value="HTH_MERR"/>
    <property type="match status" value="1"/>
</dbReference>
<dbReference type="PROSITE" id="PS00552">
    <property type="entry name" value="HTH_MERR_1"/>
    <property type="match status" value="1"/>
</dbReference>
<dbReference type="GO" id="GO:0003700">
    <property type="term" value="F:DNA-binding transcription factor activity"/>
    <property type="evidence" value="ECO:0007669"/>
    <property type="project" value="InterPro"/>
</dbReference>